<protein>
    <submittedName>
        <fullName evidence="1">Uncharacterized protein</fullName>
    </submittedName>
</protein>
<organism evidence="1 2">
    <name type="scientific">Nelumbo nucifera</name>
    <name type="common">Sacred lotus</name>
    <dbReference type="NCBI Taxonomy" id="4432"/>
    <lineage>
        <taxon>Eukaryota</taxon>
        <taxon>Viridiplantae</taxon>
        <taxon>Streptophyta</taxon>
        <taxon>Embryophyta</taxon>
        <taxon>Tracheophyta</taxon>
        <taxon>Spermatophyta</taxon>
        <taxon>Magnoliopsida</taxon>
        <taxon>Proteales</taxon>
        <taxon>Nelumbonaceae</taxon>
        <taxon>Nelumbo</taxon>
    </lineage>
</organism>
<evidence type="ECO:0000313" key="2">
    <source>
        <dbReference type="Proteomes" id="UP000607653"/>
    </source>
</evidence>
<keyword evidence="2" id="KW-1185">Reference proteome</keyword>
<dbReference type="AlphaFoldDB" id="A0A822XXR9"/>
<proteinExistence type="predicted"/>
<dbReference type="EMBL" id="DUZY01000001">
    <property type="protein sequence ID" value="DAD24513.1"/>
    <property type="molecule type" value="Genomic_DNA"/>
</dbReference>
<gene>
    <name evidence="1" type="ORF">HUJ06_025977</name>
</gene>
<evidence type="ECO:0000313" key="1">
    <source>
        <dbReference type="EMBL" id="DAD24513.1"/>
    </source>
</evidence>
<dbReference type="Proteomes" id="UP000607653">
    <property type="component" value="Unassembled WGS sequence"/>
</dbReference>
<comment type="caution">
    <text evidence="1">The sequence shown here is derived from an EMBL/GenBank/DDBJ whole genome shotgun (WGS) entry which is preliminary data.</text>
</comment>
<reference evidence="1 2" key="1">
    <citation type="journal article" date="2020" name="Mol. Biol. Evol.">
        <title>Distinct Expression and Methylation Patterns for Genes with Different Fates following a Single Whole-Genome Duplication in Flowering Plants.</title>
        <authorList>
            <person name="Shi T."/>
            <person name="Rahmani R.S."/>
            <person name="Gugger P.F."/>
            <person name="Wang M."/>
            <person name="Li H."/>
            <person name="Zhang Y."/>
            <person name="Li Z."/>
            <person name="Wang Q."/>
            <person name="Van de Peer Y."/>
            <person name="Marchal K."/>
            <person name="Chen J."/>
        </authorList>
    </citation>
    <scope>NUCLEOTIDE SEQUENCE [LARGE SCALE GENOMIC DNA]</scope>
    <source>
        <tissue evidence="1">Leaf</tissue>
    </source>
</reference>
<sequence>MCTERNQKLRTEPDNHFRCGAKLTLSNPHLGPSSEPIILGNENSGSRGGLIQGLLGNQAWPLIPLALKRPNPRYGRRKDEEDEFDLEWVSCEEEVYGESNICCSVESGPGKHFIEEEDVGITLLFGGSLPALAEKSFEP</sequence>
<accession>A0A822XXR9</accession>
<name>A0A822XXR9_NELNU</name>